<keyword evidence="1" id="KW-0812">Transmembrane</keyword>
<dbReference type="Proteomes" id="UP000886804">
    <property type="component" value="Unassembled WGS sequence"/>
</dbReference>
<sequence length="210" mass="22168">MYIWFCHKASLRYVKLAQGAKRPDAVYGYYTRTRRYCPVNDLSGRKSPGARVAFYGLLIGLAFVMSYIESLLPVPVPVPGVKLGLANMVSMAALYLIGARGAFTVSLVRILLAGLAFTGPSMMIYSMCGGILSLLVMAGLKKTGWFSIVGVSVAGGAAHNVGQLMAAAWVTKTAGVFSYLPVLLIAGSAAGIAVGAAAGMVIRRISRWVP</sequence>
<dbReference type="InterPro" id="IPR010898">
    <property type="entry name" value="Hpre_diP_synth_I"/>
</dbReference>
<organism evidence="2 3">
    <name type="scientific">Candidatus Enterocloster faecavium</name>
    <dbReference type="NCBI Taxonomy" id="2838560"/>
    <lineage>
        <taxon>Bacteria</taxon>
        <taxon>Bacillati</taxon>
        <taxon>Bacillota</taxon>
        <taxon>Clostridia</taxon>
        <taxon>Lachnospirales</taxon>
        <taxon>Lachnospiraceae</taxon>
        <taxon>Enterocloster</taxon>
    </lineage>
</organism>
<comment type="caution">
    <text evidence="2">The sequence shown here is derived from an EMBL/GenBank/DDBJ whole genome shotgun (WGS) entry which is preliminary data.</text>
</comment>
<protein>
    <submittedName>
        <fullName evidence="2">Gx transporter family protein</fullName>
    </submittedName>
</protein>
<dbReference type="Pfam" id="PF07456">
    <property type="entry name" value="Hpre_diP_synt_I"/>
    <property type="match status" value="1"/>
</dbReference>
<reference evidence="2" key="1">
    <citation type="journal article" date="2021" name="PeerJ">
        <title>Extensive microbial diversity within the chicken gut microbiome revealed by metagenomics and culture.</title>
        <authorList>
            <person name="Gilroy R."/>
            <person name="Ravi A."/>
            <person name="Getino M."/>
            <person name="Pursley I."/>
            <person name="Horton D.L."/>
            <person name="Alikhan N.F."/>
            <person name="Baker D."/>
            <person name="Gharbi K."/>
            <person name="Hall N."/>
            <person name="Watson M."/>
            <person name="Adriaenssens E.M."/>
            <person name="Foster-Nyarko E."/>
            <person name="Jarju S."/>
            <person name="Secka A."/>
            <person name="Antonio M."/>
            <person name="Oren A."/>
            <person name="Chaudhuri R.R."/>
            <person name="La Ragione R."/>
            <person name="Hildebrand F."/>
            <person name="Pallen M.J."/>
        </authorList>
    </citation>
    <scope>NUCLEOTIDE SEQUENCE</scope>
    <source>
        <strain evidence="2">CHK188-4685</strain>
    </source>
</reference>
<gene>
    <name evidence="2" type="ORF">H9716_03755</name>
</gene>
<evidence type="ECO:0000313" key="3">
    <source>
        <dbReference type="Proteomes" id="UP000886804"/>
    </source>
</evidence>
<name>A0A9D2L6L5_9FIRM</name>
<reference evidence="2" key="2">
    <citation type="submission" date="2021-04" db="EMBL/GenBank/DDBJ databases">
        <authorList>
            <person name="Gilroy R."/>
        </authorList>
    </citation>
    <scope>NUCLEOTIDE SEQUENCE</scope>
    <source>
        <strain evidence="2">CHK188-4685</strain>
    </source>
</reference>
<dbReference type="AlphaFoldDB" id="A0A9D2L6L5"/>
<feature type="transmembrane region" description="Helical" evidence="1">
    <location>
        <begin position="52"/>
        <end position="72"/>
    </location>
</feature>
<dbReference type="EMBL" id="DWYS01000047">
    <property type="protein sequence ID" value="HJB06958.1"/>
    <property type="molecule type" value="Genomic_DNA"/>
</dbReference>
<accession>A0A9D2L6L5</accession>
<evidence type="ECO:0000313" key="2">
    <source>
        <dbReference type="EMBL" id="HJB06958.1"/>
    </source>
</evidence>
<proteinExistence type="predicted"/>
<feature type="transmembrane region" description="Helical" evidence="1">
    <location>
        <begin position="123"/>
        <end position="140"/>
    </location>
</feature>
<keyword evidence="1" id="KW-0472">Membrane</keyword>
<keyword evidence="1" id="KW-1133">Transmembrane helix</keyword>
<feature type="transmembrane region" description="Helical" evidence="1">
    <location>
        <begin position="147"/>
        <end position="170"/>
    </location>
</feature>
<dbReference type="Gene3D" id="1.10.1760.20">
    <property type="match status" value="1"/>
</dbReference>
<feature type="transmembrane region" description="Helical" evidence="1">
    <location>
        <begin position="176"/>
        <end position="202"/>
    </location>
</feature>
<evidence type="ECO:0000256" key="1">
    <source>
        <dbReference type="SAM" id="Phobius"/>
    </source>
</evidence>